<name>A0ABZ2VB61_9RHOB</name>
<dbReference type="PANTHER" id="PTHR30050">
    <property type="entry name" value="CHROMOSOMAL REPLICATION INITIATOR PROTEIN DNAA"/>
    <property type="match status" value="1"/>
</dbReference>
<accession>A0ABZ2VB61</accession>
<dbReference type="EMBL" id="CP150951">
    <property type="protein sequence ID" value="WZC50728.1"/>
    <property type="molecule type" value="Genomic_DNA"/>
</dbReference>
<dbReference type="SUPFAM" id="SSF52540">
    <property type="entry name" value="P-loop containing nucleoside triphosphate hydrolases"/>
    <property type="match status" value="1"/>
</dbReference>
<dbReference type="RefSeq" id="WP_341368829.1">
    <property type="nucleotide sequence ID" value="NZ_CP150951.2"/>
</dbReference>
<reference evidence="2" key="1">
    <citation type="submission" date="2024-04" db="EMBL/GenBank/DDBJ databases">
        <title>Phylogenomic analyses of a clade within the roseobacter group suggest taxonomic reassignments of species of the genera Aestuariivita, Citreicella, Loktanella, Nautella, Pelagibaca, Ruegeria, Thalassobius, Thiobacimonas and Tropicibacter, and the proposal o.</title>
        <authorList>
            <person name="Jeon C.O."/>
        </authorList>
    </citation>
    <scope>NUCLEOTIDE SEQUENCE [LARGE SCALE GENOMIC DNA]</scope>
    <source>
        <strain evidence="2">BS5-3</strain>
    </source>
</reference>
<protein>
    <submittedName>
        <fullName evidence="1">DnaA ATPase domain-containing protein</fullName>
    </submittedName>
</protein>
<evidence type="ECO:0000313" key="1">
    <source>
        <dbReference type="EMBL" id="WZC50728.1"/>
    </source>
</evidence>
<proteinExistence type="predicted"/>
<dbReference type="InterPro" id="IPR027417">
    <property type="entry name" value="P-loop_NTPase"/>
</dbReference>
<organism evidence="1 2">
    <name type="scientific">Yoonia phaeophyticola</name>
    <dbReference type="NCBI Taxonomy" id="3137369"/>
    <lineage>
        <taxon>Bacteria</taxon>
        <taxon>Pseudomonadati</taxon>
        <taxon>Pseudomonadota</taxon>
        <taxon>Alphaproteobacteria</taxon>
        <taxon>Rhodobacterales</taxon>
        <taxon>Paracoccaceae</taxon>
        <taxon>Yoonia</taxon>
    </lineage>
</organism>
<evidence type="ECO:0000313" key="2">
    <source>
        <dbReference type="Proteomes" id="UP001440612"/>
    </source>
</evidence>
<dbReference type="PANTHER" id="PTHR30050:SF5">
    <property type="entry name" value="DNAA REGULATORY INACTIVATOR HDA"/>
    <property type="match status" value="1"/>
</dbReference>
<keyword evidence="2" id="KW-1185">Reference proteome</keyword>
<dbReference type="Gene3D" id="3.40.50.300">
    <property type="entry name" value="P-loop containing nucleotide triphosphate hydrolases"/>
    <property type="match status" value="1"/>
</dbReference>
<sequence>MRNQLSFDWPTGVALGPEDFFVSEANEQAYAMINAPQSWPDRKLVVVGPAGSGKSHLTRIFADQKGAQLVAAADLQASFRADAASVIVEDMEQLAQSAEEPMFHLHNHLRNTGGMLLMTASIPPSRWSIALPDLASRMQATHITRIDSPDDALLSALIMKLFADRQIMPKPDLVTYLVPRIERSFAAAADIVARLDATAFAQNRKINITLARALLDNAG</sequence>
<dbReference type="Proteomes" id="UP001440612">
    <property type="component" value="Chromosome"/>
</dbReference>
<dbReference type="Gene3D" id="1.10.8.60">
    <property type="match status" value="1"/>
</dbReference>
<gene>
    <name evidence="1" type="ORF">AABB29_09010</name>
</gene>